<evidence type="ECO:0000313" key="1">
    <source>
        <dbReference type="EMBL" id="SFF13082.1"/>
    </source>
</evidence>
<dbReference type="Proteomes" id="UP000198598">
    <property type="component" value="Unassembled WGS sequence"/>
</dbReference>
<evidence type="ECO:0000313" key="2">
    <source>
        <dbReference type="Proteomes" id="UP000198598"/>
    </source>
</evidence>
<dbReference type="STRING" id="662367.SAMN05216167_13019"/>
<name>A0A1I2G6D6_9BACT</name>
<dbReference type="EMBL" id="FOLQ01000030">
    <property type="protein sequence ID" value="SFF13082.1"/>
    <property type="molecule type" value="Genomic_DNA"/>
</dbReference>
<keyword evidence="2" id="KW-1185">Reference proteome</keyword>
<organism evidence="1 2">
    <name type="scientific">Spirosoma endophyticum</name>
    <dbReference type="NCBI Taxonomy" id="662367"/>
    <lineage>
        <taxon>Bacteria</taxon>
        <taxon>Pseudomonadati</taxon>
        <taxon>Bacteroidota</taxon>
        <taxon>Cytophagia</taxon>
        <taxon>Cytophagales</taxon>
        <taxon>Cytophagaceae</taxon>
        <taxon>Spirosoma</taxon>
    </lineage>
</organism>
<dbReference type="AlphaFoldDB" id="A0A1I2G6D6"/>
<proteinExistence type="predicted"/>
<reference evidence="1 2" key="1">
    <citation type="submission" date="2016-10" db="EMBL/GenBank/DDBJ databases">
        <authorList>
            <person name="de Groot N.N."/>
        </authorList>
    </citation>
    <scope>NUCLEOTIDE SEQUENCE [LARGE SCALE GENOMIC DNA]</scope>
    <source>
        <strain evidence="1 2">DSM 26130</strain>
    </source>
</reference>
<accession>A0A1I2G6D6</accession>
<gene>
    <name evidence="1" type="ORF">SAMN05216167_13019</name>
</gene>
<sequence length="34" mass="3853">MLMDSFMDLVVSWVLILNKKNCGMHSDIKSLIVA</sequence>
<protein>
    <submittedName>
        <fullName evidence="1">Uncharacterized protein</fullName>
    </submittedName>
</protein>